<keyword evidence="11" id="KW-1185">Reference proteome</keyword>
<keyword evidence="5" id="KW-0106">Calcium</keyword>
<dbReference type="InterPro" id="IPR000008">
    <property type="entry name" value="C2_dom"/>
</dbReference>
<keyword evidence="6 8" id="KW-1133">Transmembrane helix</keyword>
<evidence type="ECO:0000256" key="6">
    <source>
        <dbReference type="ARBA" id="ARBA00022989"/>
    </source>
</evidence>
<sequence length="939" mass="107564">MPKDGQGSASPFVAVDFDEQLQRTQTKNKDLNPLVFNIKSPRDLENQTISVYAYDDQKQGHHKKFLGRVKISGAFIPFSDSEALVQRYPLDKRGIFSHIKGDIALRIYAVLAGGGGGVADVIPTPVLVETEKQNVNNGEDRATPFTPFQETSTNNFEEQYMKETEIKKKKEPEVRTFHSIPVPVPASVETRPPLAARMGYWGKDKTASDLVDQMHFLNINVVKARDLPVMDISGSLDPYVEVKLGNYERVTRHFEKNQYPVWNSAFAFSKERLQSNLIEVTVKDKDLGKDDIVGKVMFDIDEVPLLVPPDSTLAPQWYRLINKKGEKIPRGEIMLAVWMGTRADEAFPEASHSDAHMASQQNLVNARSKDLLPSDRSRMPEAYAKLQLGHQARTTKPSPMRHINPVWNEELMFVVSEPFEEYLIIDVVDRVGPGKDELIGRAMISLKNIPTRVDNSKLIDAIWFNLLKPSHAADDDEKKKEVKFSSKIHLRVWIDAGYHVLDESTHFSSDLQPSSKFLRKPSIGLFELGILSAKNLMPMKSKEDRITDSYCVAKYGNKWVRTRTLIDTLAPRWNEQFSWEVFDPCTVVTIGVFDNCHINGKDEARDQRNGKVRIQRIGKVRIRLSTLETDQIYTDFYPLLVLTPSGLRKHGELHLTIRFKCTAWVNMVAQYGRPLLPKMHHVHPIPVRRIDWLRHQAVQIVAARLARAEPPLRKEVVEYMLDVDYQMFSLRRSKANFFRITGLLSGISAVHGWFYGICNWRNPLTTILVHVLFVILICYPELILPTIFLYLFVIGLWNYRIRPRAPLHLDARLSQAENAHPDELDEEFDTFPTSRQTDVIRMRYDRLRSLVGRVQTVVGDLAIQGERALSILSWRDPRATAIFIILALIWAVFLYVTPFKVVAVLIGLHWLRHPRFRSKLPSVPVNFFKRLPSKSDMLL</sequence>
<evidence type="ECO:0000259" key="9">
    <source>
        <dbReference type="PROSITE" id="PS50004"/>
    </source>
</evidence>
<dbReference type="FunFam" id="2.60.40.150:FF:000128">
    <property type="entry name" value="C2 domain-containing protein"/>
    <property type="match status" value="1"/>
</dbReference>
<dbReference type="GO" id="GO:0016020">
    <property type="term" value="C:membrane"/>
    <property type="evidence" value="ECO:0007669"/>
    <property type="project" value="UniProtKB-SubCell"/>
</dbReference>
<dbReference type="CDD" id="cd04019">
    <property type="entry name" value="C2C_MCTP_PRT_plant"/>
    <property type="match status" value="1"/>
</dbReference>
<dbReference type="PANTHER" id="PTHR31425:SF22">
    <property type="entry name" value="MULTIPLE C2 DOMAIN AND TRANSMEMBRANE REGION PROTEIN 6"/>
    <property type="match status" value="1"/>
</dbReference>
<organism evidence="10">
    <name type="scientific">Solanum lycopersicum</name>
    <name type="common">Tomato</name>
    <name type="synonym">Lycopersicon esculentum</name>
    <dbReference type="NCBI Taxonomy" id="4081"/>
    <lineage>
        <taxon>Eukaryota</taxon>
        <taxon>Viridiplantae</taxon>
        <taxon>Streptophyta</taxon>
        <taxon>Embryophyta</taxon>
        <taxon>Tracheophyta</taxon>
        <taxon>Spermatophyta</taxon>
        <taxon>Magnoliopsida</taxon>
        <taxon>eudicotyledons</taxon>
        <taxon>Gunneridae</taxon>
        <taxon>Pentapetalae</taxon>
        <taxon>asterids</taxon>
        <taxon>lamiids</taxon>
        <taxon>Solanales</taxon>
        <taxon>Solanaceae</taxon>
        <taxon>Solanoideae</taxon>
        <taxon>Solaneae</taxon>
        <taxon>Solanum</taxon>
        <taxon>Solanum subgen. Lycopersicon</taxon>
    </lineage>
</organism>
<dbReference type="SMART" id="SM00239">
    <property type="entry name" value="C2"/>
    <property type="match status" value="3"/>
</dbReference>
<feature type="domain" description="C2" evidence="9">
    <location>
        <begin position="507"/>
        <end position="637"/>
    </location>
</feature>
<dbReference type="AlphaFoldDB" id="K4D788"/>
<proteinExistence type="inferred from homology"/>
<dbReference type="PANTHER" id="PTHR31425">
    <property type="entry name" value="PHOSPHORIBOSYLANTHRANILATE TRANSFERASE ISOFORM 1"/>
    <property type="match status" value="1"/>
</dbReference>
<dbReference type="Proteomes" id="UP000004994">
    <property type="component" value="Chromosome 11"/>
</dbReference>
<protein>
    <recommendedName>
        <fullName evidence="9">C2 domain-containing protein</fullName>
    </recommendedName>
</protein>
<evidence type="ECO:0000256" key="2">
    <source>
        <dbReference type="ARBA" id="ARBA00007923"/>
    </source>
</evidence>
<dbReference type="Gramene" id="Solyc11g022400.1.1">
    <property type="protein sequence ID" value="Solyc11g022400.1.1"/>
    <property type="gene ID" value="Solyc11g022400.1"/>
</dbReference>
<dbReference type="FunFam" id="2.60.40.150:FF:000090">
    <property type="entry name" value="C2 domain-containing protein"/>
    <property type="match status" value="1"/>
</dbReference>
<evidence type="ECO:0000256" key="3">
    <source>
        <dbReference type="ARBA" id="ARBA00022692"/>
    </source>
</evidence>
<feature type="transmembrane region" description="Helical" evidence="8">
    <location>
        <begin position="881"/>
        <end position="911"/>
    </location>
</feature>
<accession>K4D788</accession>
<dbReference type="InterPro" id="IPR047255">
    <property type="entry name" value="C2D_MCTP_PRT_plant"/>
</dbReference>
<dbReference type="InterPro" id="IPR035892">
    <property type="entry name" value="C2_domain_sf"/>
</dbReference>
<evidence type="ECO:0000313" key="10">
    <source>
        <dbReference type="EnsemblPlants" id="Solyc11g022400.1.1"/>
    </source>
</evidence>
<keyword evidence="3 8" id="KW-0812">Transmembrane</keyword>
<dbReference type="PROSITE" id="PS50004">
    <property type="entry name" value="C2"/>
    <property type="match status" value="4"/>
</dbReference>
<evidence type="ECO:0000256" key="4">
    <source>
        <dbReference type="ARBA" id="ARBA00022737"/>
    </source>
</evidence>
<dbReference type="OMA" id="RSKANFC"/>
<dbReference type="InParanoid" id="K4D788"/>
<feature type="domain" description="C2" evidence="9">
    <location>
        <begin position="1"/>
        <end position="88"/>
    </location>
</feature>
<dbReference type="eggNOG" id="ENOG502QUDY">
    <property type="taxonomic scope" value="Eukaryota"/>
</dbReference>
<dbReference type="Pfam" id="PF08372">
    <property type="entry name" value="PRT_C"/>
    <property type="match status" value="1"/>
</dbReference>
<dbReference type="CDD" id="cd08379">
    <property type="entry name" value="C2D_MCTP_PRT_plant"/>
    <property type="match status" value="1"/>
</dbReference>
<keyword evidence="4" id="KW-0677">Repeat</keyword>
<dbReference type="FunCoup" id="K4D788">
    <property type="interactions" value="228"/>
</dbReference>
<feature type="transmembrane region" description="Helical" evidence="8">
    <location>
        <begin position="737"/>
        <end position="755"/>
    </location>
</feature>
<dbReference type="Pfam" id="PF00168">
    <property type="entry name" value="C2"/>
    <property type="match status" value="4"/>
</dbReference>
<dbReference type="ExpressionAtlas" id="K4D788">
    <property type="expression patterns" value="baseline and differential"/>
</dbReference>
<dbReference type="InterPro" id="IPR013583">
    <property type="entry name" value="MCTP_C"/>
</dbReference>
<comment type="subcellular location">
    <subcellularLocation>
        <location evidence="1">Membrane</location>
        <topology evidence="1">Multi-pass membrane protein</topology>
    </subcellularLocation>
</comment>
<evidence type="ECO:0000256" key="8">
    <source>
        <dbReference type="SAM" id="Phobius"/>
    </source>
</evidence>
<feature type="domain" description="C2" evidence="9">
    <location>
        <begin position="342"/>
        <end position="460"/>
    </location>
</feature>
<evidence type="ECO:0000256" key="7">
    <source>
        <dbReference type="ARBA" id="ARBA00023136"/>
    </source>
</evidence>
<dbReference type="InterPro" id="IPR047259">
    <property type="entry name" value="QUIRKY-like"/>
</dbReference>
<evidence type="ECO:0000256" key="5">
    <source>
        <dbReference type="ARBA" id="ARBA00022837"/>
    </source>
</evidence>
<dbReference type="HOGENOM" id="CLU_003762_1_0_1"/>
<feature type="transmembrane region" description="Helical" evidence="8">
    <location>
        <begin position="767"/>
        <end position="797"/>
    </location>
</feature>
<dbReference type="SUPFAM" id="SSF49562">
    <property type="entry name" value="C2 domain (Calcium/lipid-binding domain, CaLB)"/>
    <property type="match status" value="4"/>
</dbReference>
<feature type="domain" description="C2" evidence="9">
    <location>
        <begin position="201"/>
        <end position="318"/>
    </location>
</feature>
<dbReference type="PaxDb" id="4081-Solyc11g022400.1.1"/>
<evidence type="ECO:0000313" key="11">
    <source>
        <dbReference type="Proteomes" id="UP000004994"/>
    </source>
</evidence>
<dbReference type="STRING" id="4081.K4D788"/>
<reference evidence="10" key="2">
    <citation type="submission" date="2015-06" db="UniProtKB">
        <authorList>
            <consortium name="EnsemblPlants"/>
        </authorList>
    </citation>
    <scope>IDENTIFICATION</scope>
    <source>
        <strain evidence="10">cv. Heinz 1706</strain>
    </source>
</reference>
<keyword evidence="7 8" id="KW-0472">Membrane</keyword>
<reference evidence="10" key="1">
    <citation type="journal article" date="2012" name="Nature">
        <title>The tomato genome sequence provides insights into fleshy fruit evolution.</title>
        <authorList>
            <consortium name="Tomato Genome Consortium"/>
        </authorList>
    </citation>
    <scope>NUCLEOTIDE SEQUENCE [LARGE SCALE GENOMIC DNA]</scope>
    <source>
        <strain evidence="10">cv. Heinz 1706</strain>
    </source>
</reference>
<evidence type="ECO:0000256" key="1">
    <source>
        <dbReference type="ARBA" id="ARBA00004141"/>
    </source>
</evidence>
<dbReference type="InterPro" id="IPR047258">
    <property type="entry name" value="C2C_MCTP_PRT_plant"/>
</dbReference>
<dbReference type="Gene3D" id="2.60.40.150">
    <property type="entry name" value="C2 domain"/>
    <property type="match status" value="4"/>
</dbReference>
<dbReference type="EnsemblPlants" id="Solyc11g022400.1.1">
    <property type="protein sequence ID" value="Solyc11g022400.1.1"/>
    <property type="gene ID" value="Solyc11g022400.1"/>
</dbReference>
<dbReference type="PhylomeDB" id="K4D788"/>
<dbReference type="InterPro" id="IPR047257">
    <property type="entry name" value="C2B_MCTP_PRT_plant"/>
</dbReference>
<comment type="similarity">
    <text evidence="2">Belongs to the MCTP family.</text>
</comment>
<name>K4D788_SOLLC</name>
<dbReference type="CDD" id="cd08378">
    <property type="entry name" value="C2B_MCTP_PRT_plant"/>
    <property type="match status" value="1"/>
</dbReference>